<keyword evidence="1" id="KW-1133">Transmembrane helix</keyword>
<proteinExistence type="predicted"/>
<evidence type="ECO:0000313" key="2">
    <source>
        <dbReference type="EMBL" id="MDQ0417091.1"/>
    </source>
</evidence>
<evidence type="ECO:0000313" key="3">
    <source>
        <dbReference type="Proteomes" id="UP001238450"/>
    </source>
</evidence>
<sequence>MQFRYQMELLVTAPLEKIREYLTNPFRPTTQLYTLFFYDHQKAGGRGLFLNHESFFRERAYTQIMRNEPDHFVLYRKQGASYYEENFQLEQKGDQVQIQATLVWKKESWFSQLGWVIGSFWLSHQMRSYLERMALQMEEYAVNAMQVQKKYDYQVLRMTEPDLSKLFALQMVGISLHWQMLLAILATCFGAIWALDHDNYGWFFTFATLAMVLVTRYLDRLWIYRLLDLYWLLLIGLTIKWLFYS</sequence>
<feature type="transmembrane region" description="Helical" evidence="1">
    <location>
        <begin position="166"/>
        <end position="194"/>
    </location>
</feature>
<name>A0AAJ1TLY0_9BACL</name>
<comment type="caution">
    <text evidence="2">The sequence shown here is derived from an EMBL/GenBank/DDBJ whole genome shotgun (WGS) entry which is preliminary data.</text>
</comment>
<accession>A0AAJ1TLY0</accession>
<reference evidence="2 3" key="1">
    <citation type="submission" date="2023-07" db="EMBL/GenBank/DDBJ databases">
        <title>Genomic Encyclopedia of Type Strains, Phase IV (KMG-IV): sequencing the most valuable type-strain genomes for metagenomic binning, comparative biology and taxonomic classification.</title>
        <authorList>
            <person name="Goeker M."/>
        </authorList>
    </citation>
    <scope>NUCLEOTIDE SEQUENCE [LARGE SCALE GENOMIC DNA]</scope>
    <source>
        <strain evidence="2 3">DSM 46876</strain>
    </source>
</reference>
<dbReference type="RefSeq" id="WP_307251849.1">
    <property type="nucleotide sequence ID" value="NZ_JAUSUV010000005.1"/>
</dbReference>
<keyword evidence="1" id="KW-0812">Transmembrane</keyword>
<protein>
    <submittedName>
        <fullName evidence="2">Uncharacterized protein</fullName>
    </submittedName>
</protein>
<keyword evidence="3" id="KW-1185">Reference proteome</keyword>
<dbReference type="AlphaFoldDB" id="A0AAJ1TLY0"/>
<feature type="transmembrane region" description="Helical" evidence="1">
    <location>
        <begin position="200"/>
        <end position="219"/>
    </location>
</feature>
<feature type="transmembrane region" description="Helical" evidence="1">
    <location>
        <begin position="226"/>
        <end position="244"/>
    </location>
</feature>
<dbReference type="Proteomes" id="UP001238450">
    <property type="component" value="Unassembled WGS sequence"/>
</dbReference>
<keyword evidence="1" id="KW-0472">Membrane</keyword>
<gene>
    <name evidence="2" type="ORF">J2Z48_001263</name>
</gene>
<evidence type="ECO:0000256" key="1">
    <source>
        <dbReference type="SAM" id="Phobius"/>
    </source>
</evidence>
<dbReference type="EMBL" id="JAUSUV010000005">
    <property type="protein sequence ID" value="MDQ0417091.1"/>
    <property type="molecule type" value="Genomic_DNA"/>
</dbReference>
<organism evidence="2 3">
    <name type="scientific">Croceifilum oryzae</name>
    <dbReference type="NCBI Taxonomy" id="1553429"/>
    <lineage>
        <taxon>Bacteria</taxon>
        <taxon>Bacillati</taxon>
        <taxon>Bacillota</taxon>
        <taxon>Bacilli</taxon>
        <taxon>Bacillales</taxon>
        <taxon>Thermoactinomycetaceae</taxon>
        <taxon>Croceifilum</taxon>
    </lineage>
</organism>